<dbReference type="EMBL" id="BLKW01000004">
    <property type="protein sequence ID" value="GFG76632.1"/>
    <property type="molecule type" value="Genomic_DNA"/>
</dbReference>
<dbReference type="InterPro" id="IPR013381">
    <property type="entry name" value="CRISPR-assoc_prot_Cse1"/>
</dbReference>
<dbReference type="NCBIfam" id="TIGR02547">
    <property type="entry name" value="casA_cse1"/>
    <property type="match status" value="1"/>
</dbReference>
<protein>
    <submittedName>
        <fullName evidence="2">Type I-E CRISPR-associated protein Cse1/CasA</fullName>
    </submittedName>
</protein>
<feature type="region of interest" description="Disordered" evidence="1">
    <location>
        <begin position="228"/>
        <end position="249"/>
    </location>
</feature>
<dbReference type="Proteomes" id="UP000465361">
    <property type="component" value="Unassembled WGS sequence"/>
</dbReference>
<feature type="compositionally biased region" description="Basic and acidic residues" evidence="1">
    <location>
        <begin position="232"/>
        <end position="247"/>
    </location>
</feature>
<evidence type="ECO:0000313" key="2">
    <source>
        <dbReference type="EMBL" id="GFG76632.1"/>
    </source>
</evidence>
<dbReference type="AlphaFoldDB" id="A0A7I9Y3I1"/>
<accession>A0A7I9Y3I1</accession>
<gene>
    <name evidence="2" type="ORF">MBOT_39970</name>
</gene>
<dbReference type="CDD" id="cd09729">
    <property type="entry name" value="Cse1_I-E"/>
    <property type="match status" value="1"/>
</dbReference>
<evidence type="ECO:0000313" key="3">
    <source>
        <dbReference type="Proteomes" id="UP000465361"/>
    </source>
</evidence>
<name>A0A7I9Y3I1_9MYCO</name>
<comment type="caution">
    <text evidence="2">The sequence shown here is derived from an EMBL/GenBank/DDBJ whole genome shotgun (WGS) entry which is preliminary data.</text>
</comment>
<keyword evidence="3" id="KW-1185">Reference proteome</keyword>
<reference evidence="2 3" key="1">
    <citation type="journal article" date="2019" name="Emerg. Microbes Infect.">
        <title>Comprehensive subspecies identification of 175 nontuberculous mycobacteria species based on 7547 genomic profiles.</title>
        <authorList>
            <person name="Matsumoto Y."/>
            <person name="Kinjo T."/>
            <person name="Motooka D."/>
            <person name="Nabeya D."/>
            <person name="Jung N."/>
            <person name="Uechi K."/>
            <person name="Horii T."/>
            <person name="Iida T."/>
            <person name="Fujita J."/>
            <person name="Nakamura S."/>
        </authorList>
    </citation>
    <scope>NUCLEOTIDE SEQUENCE [LARGE SCALE GENOMIC DNA]</scope>
    <source>
        <strain evidence="2 3">JCM 17322</strain>
    </source>
</reference>
<organism evidence="2 3">
    <name type="scientific">Mycobacterium botniense</name>
    <dbReference type="NCBI Taxonomy" id="84962"/>
    <lineage>
        <taxon>Bacteria</taxon>
        <taxon>Bacillati</taxon>
        <taxon>Actinomycetota</taxon>
        <taxon>Actinomycetes</taxon>
        <taxon>Mycobacteriales</taxon>
        <taxon>Mycobacteriaceae</taxon>
        <taxon>Mycobacterium</taxon>
    </lineage>
</organism>
<proteinExistence type="predicted"/>
<evidence type="ECO:0000256" key="1">
    <source>
        <dbReference type="SAM" id="MobiDB-lite"/>
    </source>
</evidence>
<sequence>MNDHNGFNLLDEPWIVVLDNNGREQEVSILGLLDNARRFITIGGEVPTQAFAIFRMVLAFLHRALDGPADQDGWLELWSADQLPMGRIRAYAGRFHHRFELFDPVAPFFQVAGLHTANNEVSSLEKIVSDVPNGAPFFTTRSAASLERISAAEAARWLVHAHAFDPSGIKSGAVGDPRVKGGKGYPIGTGWSGQIGGILAQGRDLRETLVLNLIGRDVESYVRIGAPDDVPPWERDPDGPSSHERPPRGAIDLYTWQTRRVRLVGSREGVVGVVLANGDKIQPQNLHGLEPHSAWRYSEPQTKKYKTTVYMPLAHDPNRSVWRGLEALLPSVSGRRGGSGSEPQPFLAPGVLQWISDLVAHDLLPETYKPGIWACGADYAEQNATIGDIVADTLPLSILILRADHPAAGRAAVEAVNDADQAAAETRKLAENIAQAAGAEPKSGAGDWARELLYAQLDEPYRRWVATLVPGVDIDARRSRWRQVVSESARRIAAEVISAAPPSAWLGREVRGRLINVSIAEAWFNAAIRRLLPPAGANTTTLEVATR</sequence>
<dbReference type="Pfam" id="PF09481">
    <property type="entry name" value="CRISPR_Cse1"/>
    <property type="match status" value="1"/>
</dbReference>
<dbReference type="RefSeq" id="WP_163760304.1">
    <property type="nucleotide sequence ID" value="NZ_BLKW01000004.1"/>
</dbReference>
<dbReference type="Gene3D" id="1.10.132.100">
    <property type="match status" value="1"/>
</dbReference>